<sequence>MENIIANDIPELIIKAIETKNNIEIKFGTFISNVRKNCNIHNNIDDILEFTELLLEYYKLLSCDDKILQKNNFCFKNYVAKYIIFISGLKDLNYFVEYICPCKINDVSYRKLNGLLHVSLLETEFQYLKNLIETYPNIKILFDIFYDLFNKQYSYDFTNKCFENLKSVTENIEICLTINNFYISTSNLFNNLFNYYIINNKYANLNKYINFTCISKQIILDNNTISNDTINYVVKTFIYEINDDFINGLVNYNINLDYILDTELKQLYFDNGSFLHGQFKNYHNDKYYKSNYIKLIYKHCNDKTLSENIYIKICQKGYLLPFLISQEHTKNIIDILTNQIKMSFTMYIPLNDSIYFNFLDYSVLLFLTIAFNKYPELKTLTNIRYYFQIYAIYYCHFINASPNYICKIDNNYKHPSLYSNDFKHEFFVNELNMLFCATKLDYFKNNVCKIIEDTTFAYKFPTSEIIKGLLLNNHYPTQNNFDSVLNNELLLLHTDKITYRSMLSETLKMLIRHLVDIHKIIKNLLSYKILPTSNAMKTLVKIYSSRIIEDCVSERHGGTFDIEDKECNNLSYKDIIIQITKTLLEYNYPLNEDVILLLVMHNENIIIEKNIQINENIYYRLYKLCGIKIKKINNKLFNNPVHIMRHMCLSKCKLDKFINYIKEHNILPDRYCFKYASIFNNDITEWLLSLKCKPVLCSLKKKHDLKTLRYIDLIETEKYMQKQYKINI</sequence>
<protein>
    <submittedName>
        <fullName evidence="1">Uncharacterized protein</fullName>
    </submittedName>
</protein>
<organism evidence="1">
    <name type="scientific">Hokovirus HKV1</name>
    <dbReference type="NCBI Taxonomy" id="1977638"/>
    <lineage>
        <taxon>Viruses</taxon>
        <taxon>Varidnaviria</taxon>
        <taxon>Bamfordvirae</taxon>
        <taxon>Nucleocytoviricota</taxon>
        <taxon>Megaviricetes</taxon>
        <taxon>Imitervirales</taxon>
        <taxon>Mimiviridae</taxon>
        <taxon>Klosneuvirinae</taxon>
        <taxon>Hokovirus</taxon>
    </lineage>
</organism>
<evidence type="ECO:0000313" key="1">
    <source>
        <dbReference type="EMBL" id="ARF10902.1"/>
    </source>
</evidence>
<accession>A0A1V0SGQ3</accession>
<reference evidence="1" key="1">
    <citation type="journal article" date="2017" name="Science">
        <title>Giant viruses with an expanded complement of translation system components.</title>
        <authorList>
            <person name="Schulz F."/>
            <person name="Yutin N."/>
            <person name="Ivanova N.N."/>
            <person name="Ortega D.R."/>
            <person name="Lee T.K."/>
            <person name="Vierheilig J."/>
            <person name="Daims H."/>
            <person name="Horn M."/>
            <person name="Wagner M."/>
            <person name="Jensen G.J."/>
            <person name="Kyrpides N.C."/>
            <person name="Koonin E.V."/>
            <person name="Woyke T."/>
        </authorList>
    </citation>
    <scope>NUCLEOTIDE SEQUENCE</scope>
    <source>
        <strain evidence="1">HKV1</strain>
    </source>
</reference>
<name>A0A1V0SGQ3_9VIRU</name>
<dbReference type="EMBL" id="KY684105">
    <property type="protein sequence ID" value="ARF10902.1"/>
    <property type="molecule type" value="Genomic_DNA"/>
</dbReference>
<gene>
    <name evidence="1" type="ORF">Hokovirus_3_175</name>
</gene>
<proteinExistence type="predicted"/>